<dbReference type="InterPro" id="IPR027463">
    <property type="entry name" value="AcrB_DN_DC_subdom"/>
</dbReference>
<proteinExistence type="predicted"/>
<feature type="transmembrane region" description="Helical" evidence="1">
    <location>
        <begin position="430"/>
        <end position="451"/>
    </location>
</feature>
<keyword evidence="1" id="KW-0812">Transmembrane</keyword>
<feature type="transmembrane region" description="Helical" evidence="1">
    <location>
        <begin position="884"/>
        <end position="908"/>
    </location>
</feature>
<dbReference type="GO" id="GO:0042910">
    <property type="term" value="F:xenobiotic transmembrane transporter activity"/>
    <property type="evidence" value="ECO:0007669"/>
    <property type="project" value="TreeGrafter"/>
</dbReference>
<dbReference type="AlphaFoldDB" id="A0A1D8JFF6"/>
<dbReference type="InterPro" id="IPR001036">
    <property type="entry name" value="Acrflvin-R"/>
</dbReference>
<feature type="transmembrane region" description="Helical" evidence="1">
    <location>
        <begin position="385"/>
        <end position="410"/>
    </location>
</feature>
<dbReference type="Gene3D" id="3.30.70.1320">
    <property type="entry name" value="Multidrug efflux transporter AcrB pore domain like"/>
    <property type="match status" value="1"/>
</dbReference>
<evidence type="ECO:0000256" key="1">
    <source>
        <dbReference type="SAM" id="Phobius"/>
    </source>
</evidence>
<organism evidence="2 3">
    <name type="scientific">Sporosarcina ureilytica</name>
    <dbReference type="NCBI Taxonomy" id="298596"/>
    <lineage>
        <taxon>Bacteria</taxon>
        <taxon>Bacillati</taxon>
        <taxon>Bacillota</taxon>
        <taxon>Bacilli</taxon>
        <taxon>Bacillales</taxon>
        <taxon>Caryophanaceae</taxon>
        <taxon>Sporosarcina</taxon>
    </lineage>
</organism>
<feature type="transmembrane region" description="Helical" evidence="1">
    <location>
        <begin position="832"/>
        <end position="851"/>
    </location>
</feature>
<feature type="transmembrane region" description="Helical" evidence="1">
    <location>
        <begin position="858"/>
        <end position="878"/>
    </location>
</feature>
<feature type="transmembrane region" description="Helical" evidence="1">
    <location>
        <begin position="333"/>
        <end position="352"/>
    </location>
</feature>
<accession>A0A1D8JFF6</accession>
<keyword evidence="1" id="KW-1133">Transmembrane helix</keyword>
<evidence type="ECO:0000313" key="3">
    <source>
        <dbReference type="Proteomes" id="UP000185746"/>
    </source>
</evidence>
<dbReference type="PRINTS" id="PR00702">
    <property type="entry name" value="ACRIFLAVINRP"/>
</dbReference>
<feature type="transmembrane region" description="Helical" evidence="1">
    <location>
        <begin position="18"/>
        <end position="38"/>
    </location>
</feature>
<dbReference type="SUPFAM" id="SSF82866">
    <property type="entry name" value="Multidrug efflux transporter AcrB transmembrane domain"/>
    <property type="match status" value="2"/>
</dbReference>
<keyword evidence="3" id="KW-1185">Reference proteome</keyword>
<dbReference type="Gene3D" id="3.30.70.1440">
    <property type="entry name" value="Multidrug efflux transporter AcrB pore domain"/>
    <property type="match status" value="1"/>
</dbReference>
<dbReference type="Gene3D" id="3.30.70.1430">
    <property type="entry name" value="Multidrug efflux transporter AcrB pore domain"/>
    <property type="match status" value="2"/>
</dbReference>
<feature type="transmembrane region" description="Helical" evidence="1">
    <location>
        <begin position="929"/>
        <end position="948"/>
    </location>
</feature>
<dbReference type="Gene3D" id="1.20.1640.10">
    <property type="entry name" value="Multidrug efflux transporter AcrB transmembrane domain"/>
    <property type="match status" value="2"/>
</dbReference>
<dbReference type="Pfam" id="PF00873">
    <property type="entry name" value="ACR_tran"/>
    <property type="match status" value="1"/>
</dbReference>
<dbReference type="EMBL" id="CP017560">
    <property type="protein sequence ID" value="AOV07442.1"/>
    <property type="molecule type" value="Genomic_DNA"/>
</dbReference>
<dbReference type="PANTHER" id="PTHR32063:SF0">
    <property type="entry name" value="SWARMING MOTILITY PROTEIN SWRC"/>
    <property type="match status" value="1"/>
</dbReference>
<dbReference type="GO" id="GO:0005886">
    <property type="term" value="C:plasma membrane"/>
    <property type="evidence" value="ECO:0007669"/>
    <property type="project" value="TreeGrafter"/>
</dbReference>
<evidence type="ECO:0000313" key="2">
    <source>
        <dbReference type="EMBL" id="AOV07442.1"/>
    </source>
</evidence>
<feature type="transmembrane region" description="Helical" evidence="1">
    <location>
        <begin position="960"/>
        <end position="987"/>
    </location>
</feature>
<sequence>MGCGALIRFTNWAFKNKAAVILMVVLSLVLGIVSYFTVPKEFLPPADNPMVTVIVIGQDTDAETMAEQVTKPIEKAIGSVKGKKDVFSTAADGFTSVDILLDASIDMKEAKTQVQEAVNSIHLPEGYSKPIVSQLNIDMIPLWQIGLSFPGGIDSNAMEKVDNEVIPKFQGISGVSNVSVYGSQQTQVNVTVDQEKLAKHQIPLQALMGILHGKNLAVSVGEETIDDKTTNIKVVGQIDGIAALEALEIVPGISLKEISTIDVADSSSTFFTRVNGKEAIALVLYKEPNANAVAIGKKVENAIEQVNVDHKSAIEASMLISFSDFIVNSVDSMMQAVLLGALFATIIIFVFLRHIRMTAITVISIPLSLGLTLLFLWLSDITLNILTIGAVAVAVGRLVDDSIVVIENIFRKAQSRDFSKPVIVEATKEVASAITSSTLTTVAVFLPMGLVKSMQDLLLPFALTITYALLSSLLVALIVVPLMSTGLLQKGKLPAYKTPRQYIRILDWCLRHKWVPLVTSILIFIGSIGLYFAMPKGTEDATDQDVVLSISYPDEVPFTTVKEEVLQLETFFMKQSDVEEVILFLGSNPEDAEFSEVNAQNSGRFHVVMKSGASTEKLIGEIDQLKKLYPKAEMEVSFVSMMPSGGSTISLDIVGNDASQLGTAANQVMDEIEGIHGVEKVSSNQSDVKTVYDIIIDHKLANAEEVARQVQLLLNPIPLGMIKLEDQNTMVYLDSSMHPTTDHELKEIQVIVNEQLVPLSSIAKIDKANKPTSVLRKDGKEYVRVTIDVESQDLSKISYEITQKTADLSLPEGITIEMGGAASAQADQFAELFQLMAVSIGLVYLIMVMTFKTLRAPLVILFTLPLAVIGAVFGLLIAGTPIDIGAMIGALMLIGIVVTNAIVLLDRVRQNEKTMSIREALLEAGATRLRPIVMTALATIFAMIPLLMGKEEMGSLVSKGLAVVVIGGLSVSTLLTLIIIPVLYELFHFKKAKKQRMESLETQ</sequence>
<gene>
    <name evidence="2" type="ORF">BI350_07750</name>
</gene>
<feature type="transmembrane region" description="Helical" evidence="1">
    <location>
        <begin position="359"/>
        <end position="379"/>
    </location>
</feature>
<dbReference type="Gene3D" id="3.30.2090.10">
    <property type="entry name" value="Multidrug efflux transporter AcrB TolC docking domain, DN and DC subdomains"/>
    <property type="match status" value="2"/>
</dbReference>
<protein>
    <submittedName>
        <fullName evidence="2">Multidrug transporter AcrB</fullName>
    </submittedName>
</protein>
<dbReference type="SUPFAM" id="SSF82693">
    <property type="entry name" value="Multidrug efflux transporter AcrB pore domain, PN1, PN2, PC1 and PC2 subdomains"/>
    <property type="match status" value="2"/>
</dbReference>
<reference evidence="2 3" key="1">
    <citation type="submission" date="2016-09" db="EMBL/GenBank/DDBJ databases">
        <title>Complete genome sequence of the Lysinibacillus sphaericus LMG 22257, a specie of Bacillus with ureolytic activity that can effectively biodeposit calcium carbonate.</title>
        <authorList>
            <person name="Yan W."/>
        </authorList>
    </citation>
    <scope>NUCLEOTIDE SEQUENCE [LARGE SCALE GENOMIC DNA]</scope>
    <source>
        <strain evidence="2 3">LMG 22257</strain>
    </source>
</reference>
<dbReference type="KEGG" id="surl:BI350_07750"/>
<name>A0A1D8JFF6_9BACL</name>
<feature type="transmembrane region" description="Helical" evidence="1">
    <location>
        <begin position="457"/>
        <end position="483"/>
    </location>
</feature>
<dbReference type="PANTHER" id="PTHR32063">
    <property type="match status" value="1"/>
</dbReference>
<dbReference type="Proteomes" id="UP000185746">
    <property type="component" value="Chromosome"/>
</dbReference>
<feature type="transmembrane region" description="Helical" evidence="1">
    <location>
        <begin position="514"/>
        <end position="534"/>
    </location>
</feature>
<keyword evidence="1" id="KW-0472">Membrane</keyword>